<dbReference type="PRINTS" id="PR00080">
    <property type="entry name" value="SDRFAMILY"/>
</dbReference>
<dbReference type="Proteomes" id="UP000199400">
    <property type="component" value="Unassembled WGS sequence"/>
</dbReference>
<protein>
    <submittedName>
        <fullName evidence="6">Short-chain dehydrogenase</fullName>
    </submittedName>
</protein>
<reference evidence="7" key="1">
    <citation type="submission" date="2016-10" db="EMBL/GenBank/DDBJ databases">
        <authorList>
            <person name="Varghese N."/>
            <person name="Submissions S."/>
        </authorList>
    </citation>
    <scope>NUCLEOTIDE SEQUENCE [LARGE SCALE GENOMIC DNA]</scope>
    <source>
        <strain evidence="7">ATCC 25963</strain>
    </source>
</reference>
<dbReference type="GO" id="GO:0016491">
    <property type="term" value="F:oxidoreductase activity"/>
    <property type="evidence" value="ECO:0007669"/>
    <property type="project" value="UniProtKB-KW"/>
</dbReference>
<feature type="compositionally biased region" description="Basic residues" evidence="4">
    <location>
        <begin position="335"/>
        <end position="344"/>
    </location>
</feature>
<keyword evidence="7" id="KW-1185">Reference proteome</keyword>
<dbReference type="SUPFAM" id="SSF51735">
    <property type="entry name" value="NAD(P)-binding Rossmann-fold domains"/>
    <property type="match status" value="1"/>
</dbReference>
<dbReference type="CDD" id="cd05233">
    <property type="entry name" value="SDR_c"/>
    <property type="match status" value="1"/>
</dbReference>
<evidence type="ECO:0000256" key="4">
    <source>
        <dbReference type="SAM" id="MobiDB-lite"/>
    </source>
</evidence>
<name>A0A1I1XGA0_9BACT</name>
<feature type="region of interest" description="Disordered" evidence="4">
    <location>
        <begin position="321"/>
        <end position="344"/>
    </location>
</feature>
<dbReference type="Pfam" id="PF00106">
    <property type="entry name" value="adh_short"/>
    <property type="match status" value="1"/>
</dbReference>
<dbReference type="SMART" id="SM00822">
    <property type="entry name" value="PKS_KR"/>
    <property type="match status" value="1"/>
</dbReference>
<dbReference type="InterPro" id="IPR002347">
    <property type="entry name" value="SDR_fam"/>
</dbReference>
<dbReference type="PRINTS" id="PR00081">
    <property type="entry name" value="GDHRDH"/>
</dbReference>
<dbReference type="PANTHER" id="PTHR44196:SF1">
    <property type="entry name" value="DEHYDROGENASE_REDUCTASE SDR FAMILY MEMBER 7B"/>
    <property type="match status" value="1"/>
</dbReference>
<dbReference type="PANTHER" id="PTHR44196">
    <property type="entry name" value="DEHYDROGENASE/REDUCTASE SDR FAMILY MEMBER 7B"/>
    <property type="match status" value="1"/>
</dbReference>
<gene>
    <name evidence="6" type="ORF">SAMN02745121_02838</name>
</gene>
<accession>A0A1I1XGA0</accession>
<evidence type="ECO:0000256" key="2">
    <source>
        <dbReference type="ARBA" id="ARBA00023002"/>
    </source>
</evidence>
<dbReference type="AlphaFoldDB" id="A0A1I1XGA0"/>
<feature type="compositionally biased region" description="Basic and acidic residues" evidence="4">
    <location>
        <begin position="325"/>
        <end position="334"/>
    </location>
</feature>
<feature type="domain" description="Ketoreductase" evidence="5">
    <location>
        <begin position="34"/>
        <end position="217"/>
    </location>
</feature>
<evidence type="ECO:0000313" key="7">
    <source>
        <dbReference type="Proteomes" id="UP000199400"/>
    </source>
</evidence>
<evidence type="ECO:0000256" key="3">
    <source>
        <dbReference type="RuleBase" id="RU000363"/>
    </source>
</evidence>
<evidence type="ECO:0000256" key="1">
    <source>
        <dbReference type="ARBA" id="ARBA00006484"/>
    </source>
</evidence>
<evidence type="ECO:0000259" key="5">
    <source>
        <dbReference type="SMART" id="SM00822"/>
    </source>
</evidence>
<dbReference type="InterPro" id="IPR057326">
    <property type="entry name" value="KR_dom"/>
</dbReference>
<evidence type="ECO:0000313" key="6">
    <source>
        <dbReference type="EMBL" id="SFE06322.1"/>
    </source>
</evidence>
<dbReference type="InterPro" id="IPR036291">
    <property type="entry name" value="NAD(P)-bd_dom_sf"/>
</dbReference>
<sequence>MFRQISAIAGGALGVAAGAWMISRRRRRITLQGRVVVVTGGGRGFGYAIAREFLRHGCKLAICGRDGEEIARAVAELRRRGADVFGMACDASDPVQVEAFIKGVLDTFGALDVLVNNAGQMFFGPVAELHPDDLEAAIRNILWVHYRPTMAVLPHMRARGFGRIVNITSVAGKIPIPHHAAYVVGKYAATGWSEVLTVELRKDGILVSTITPPPLANGAPLYTHFNGREEEEFKWFARGLTSRWSASSTDRAARIVVDAAIHGDRQRAISPGSWLAARAQGAAPGLMTRIWAGFDRVLPPPGPPGHTTKMRVGAEVVAGSADAEVQARAETARRDARRYRPPGS</sequence>
<dbReference type="Gene3D" id="3.40.50.720">
    <property type="entry name" value="NAD(P)-binding Rossmann-like Domain"/>
    <property type="match status" value="1"/>
</dbReference>
<keyword evidence="2" id="KW-0560">Oxidoreductase</keyword>
<proteinExistence type="inferred from homology"/>
<dbReference type="EMBL" id="FOMX01000008">
    <property type="protein sequence ID" value="SFE06322.1"/>
    <property type="molecule type" value="Genomic_DNA"/>
</dbReference>
<dbReference type="STRING" id="54.SAMN02745121_02838"/>
<dbReference type="GO" id="GO:0016020">
    <property type="term" value="C:membrane"/>
    <property type="evidence" value="ECO:0007669"/>
    <property type="project" value="TreeGrafter"/>
</dbReference>
<dbReference type="RefSeq" id="WP_170136160.1">
    <property type="nucleotide sequence ID" value="NZ_FOMX01000008.1"/>
</dbReference>
<comment type="similarity">
    <text evidence="1 3">Belongs to the short-chain dehydrogenases/reductases (SDR) family.</text>
</comment>
<organism evidence="6 7">
    <name type="scientific">Nannocystis exedens</name>
    <dbReference type="NCBI Taxonomy" id="54"/>
    <lineage>
        <taxon>Bacteria</taxon>
        <taxon>Pseudomonadati</taxon>
        <taxon>Myxococcota</taxon>
        <taxon>Polyangia</taxon>
        <taxon>Nannocystales</taxon>
        <taxon>Nannocystaceae</taxon>
        <taxon>Nannocystis</taxon>
    </lineage>
</organism>